<reference evidence="1 2" key="1">
    <citation type="submission" date="2020-08" db="EMBL/GenBank/DDBJ databases">
        <title>Genomic Encyclopedia of Type Strains, Phase IV (KMG-V): Genome sequencing to study the core and pangenomes of soil and plant-associated prokaryotes.</title>
        <authorList>
            <person name="Whitman W."/>
        </authorList>
    </citation>
    <scope>NUCLEOTIDE SEQUENCE [LARGE SCALE GENOMIC DNA]</scope>
    <source>
        <strain evidence="1 2">SEMIA 4013</strain>
    </source>
</reference>
<dbReference type="RefSeq" id="WP_260332411.1">
    <property type="nucleotide sequence ID" value="NZ_JACIII010000013.1"/>
</dbReference>
<accession>A0AAW3V2U5</accession>
<evidence type="ECO:0000313" key="2">
    <source>
        <dbReference type="Proteomes" id="UP000518681"/>
    </source>
</evidence>
<proteinExistence type="predicted"/>
<comment type="caution">
    <text evidence="1">The sequence shown here is derived from an EMBL/GenBank/DDBJ whole genome shotgun (WGS) entry which is preliminary data.</text>
</comment>
<name>A0AAW3V2U5_9BURK</name>
<dbReference type="EMBL" id="JACIIK010000009">
    <property type="protein sequence ID" value="MBB6204237.1"/>
    <property type="molecule type" value="Genomic_DNA"/>
</dbReference>
<gene>
    <name evidence="1" type="ORF">GGD69_005131</name>
</gene>
<evidence type="ECO:0008006" key="3">
    <source>
        <dbReference type="Google" id="ProtNLM"/>
    </source>
</evidence>
<dbReference type="Proteomes" id="UP000518681">
    <property type="component" value="Unassembled WGS sequence"/>
</dbReference>
<evidence type="ECO:0000313" key="1">
    <source>
        <dbReference type="EMBL" id="MBB6204237.1"/>
    </source>
</evidence>
<protein>
    <recommendedName>
        <fullName evidence="3">DUF4760 domain-containing protein</fullName>
    </recommendedName>
</protein>
<organism evidence="1 2">
    <name type="scientific">Paraburkholderia fungorum</name>
    <dbReference type="NCBI Taxonomy" id="134537"/>
    <lineage>
        <taxon>Bacteria</taxon>
        <taxon>Pseudomonadati</taxon>
        <taxon>Pseudomonadota</taxon>
        <taxon>Betaproteobacteria</taxon>
        <taxon>Burkholderiales</taxon>
        <taxon>Burkholderiaceae</taxon>
        <taxon>Paraburkholderia</taxon>
    </lineage>
</organism>
<sequence>MEMMYCLLISIAANALLCLALVATVRMYRSDKRSAANLLLREREEAERVAGELKQVGSDYCTLAGAVATSLEAIRADIDRNYHHTHDGHVLDTIASRLRREVDGRTGAYKIPLYDYEVHHVKSLGGEVSGRGAMTLGQMLEFAWNLHTLSRERADQLTTVVQQPCGNHGQAVWLGKMLAIYELMCGRDKALAVERLSAVLEAWRYEPAELAPRYVEDIR</sequence>
<dbReference type="AlphaFoldDB" id="A0AAW3V2U5"/>